<evidence type="ECO:0000313" key="1">
    <source>
        <dbReference type="Proteomes" id="UP001652623"/>
    </source>
</evidence>
<keyword evidence="1" id="KW-1185">Reference proteome</keyword>
<proteinExistence type="predicted"/>
<sequence length="171" mass="19772">MDDFDVILGMDFLVKKKAIPTPTANSLLMMGEQMGVIPVQRKQLNNPKLLSALQFKKGKKKCAFGMRRIKFLGHIIEEGKIRIDMEKVKVIQEWKTPTNVKELRSFMGLANYDHRFVKGYLKKATPLMELLKKEVLWEWSKECEGAFDNLKEAMMKDPVLALPDITRPFEV</sequence>
<dbReference type="Proteomes" id="UP001652623">
    <property type="component" value="Chromosome 1"/>
</dbReference>
<accession>A0ABM3ZSL7</accession>
<protein>
    <submittedName>
        <fullName evidence="2">Uncharacterized mitochondrial protein AtMg00860-like</fullName>
    </submittedName>
</protein>
<organism evidence="1 2">
    <name type="scientific">Ziziphus jujuba</name>
    <name type="common">Chinese jujube</name>
    <name type="synonym">Ziziphus sativa</name>
    <dbReference type="NCBI Taxonomy" id="326968"/>
    <lineage>
        <taxon>Eukaryota</taxon>
        <taxon>Viridiplantae</taxon>
        <taxon>Streptophyta</taxon>
        <taxon>Embryophyta</taxon>
        <taxon>Tracheophyta</taxon>
        <taxon>Spermatophyta</taxon>
        <taxon>Magnoliopsida</taxon>
        <taxon>eudicotyledons</taxon>
        <taxon>Gunneridae</taxon>
        <taxon>Pentapetalae</taxon>
        <taxon>rosids</taxon>
        <taxon>fabids</taxon>
        <taxon>Rosales</taxon>
        <taxon>Rhamnaceae</taxon>
        <taxon>Paliureae</taxon>
        <taxon>Ziziphus</taxon>
    </lineage>
</organism>
<evidence type="ECO:0000313" key="2">
    <source>
        <dbReference type="RefSeq" id="XP_060667478.1"/>
    </source>
</evidence>
<dbReference type="PANTHER" id="PTHR37984">
    <property type="entry name" value="PROTEIN CBG26694"/>
    <property type="match status" value="1"/>
</dbReference>
<dbReference type="PANTHER" id="PTHR37984:SF5">
    <property type="entry name" value="PROTEIN NYNRIN-LIKE"/>
    <property type="match status" value="1"/>
</dbReference>
<dbReference type="SUPFAM" id="SSF56672">
    <property type="entry name" value="DNA/RNA polymerases"/>
    <property type="match status" value="1"/>
</dbReference>
<name>A0ABM3ZSL7_ZIZJJ</name>
<dbReference type="RefSeq" id="XP_060667478.1">
    <property type="nucleotide sequence ID" value="XM_060811495.1"/>
</dbReference>
<gene>
    <name evidence="2" type="primary">LOC132799493</name>
</gene>
<dbReference type="InterPro" id="IPR043502">
    <property type="entry name" value="DNA/RNA_pol_sf"/>
</dbReference>
<dbReference type="GeneID" id="132799493"/>
<dbReference type="InterPro" id="IPR043128">
    <property type="entry name" value="Rev_trsase/Diguanyl_cyclase"/>
</dbReference>
<dbReference type="InterPro" id="IPR050951">
    <property type="entry name" value="Retrovirus_Pol_polyprotein"/>
</dbReference>
<reference evidence="2" key="2">
    <citation type="submission" date="2025-08" db="UniProtKB">
        <authorList>
            <consortium name="RefSeq"/>
        </authorList>
    </citation>
    <scope>IDENTIFICATION</scope>
    <source>
        <tissue evidence="2">Seedling</tissue>
    </source>
</reference>
<dbReference type="Gene3D" id="3.30.70.270">
    <property type="match status" value="1"/>
</dbReference>
<reference evidence="1" key="1">
    <citation type="submission" date="2025-05" db="UniProtKB">
        <authorList>
            <consortium name="RefSeq"/>
        </authorList>
    </citation>
    <scope>NUCLEOTIDE SEQUENCE [LARGE SCALE GENOMIC DNA]</scope>
</reference>